<accession>A0ABT7JA14</accession>
<proteinExistence type="predicted"/>
<protein>
    <recommendedName>
        <fullName evidence="4">Lipoprotein</fullName>
    </recommendedName>
</protein>
<reference evidence="2 3" key="1">
    <citation type="submission" date="2023-05" db="EMBL/GenBank/DDBJ databases">
        <title>Streptomyces fuscus sp. nov., a brown-black pigment producing actinomyces isolated from dry sand of Sea duck farm.</title>
        <authorList>
            <person name="Xie J."/>
            <person name="Shen N."/>
        </authorList>
    </citation>
    <scope>NUCLEOTIDE SEQUENCE [LARGE SCALE GENOMIC DNA]</scope>
    <source>
        <strain evidence="2 3">GXMU-J15</strain>
    </source>
</reference>
<dbReference type="Proteomes" id="UP001241926">
    <property type="component" value="Unassembled WGS sequence"/>
</dbReference>
<feature type="chain" id="PRO_5046351668" description="Lipoprotein" evidence="1">
    <location>
        <begin position="21"/>
        <end position="302"/>
    </location>
</feature>
<evidence type="ECO:0008006" key="4">
    <source>
        <dbReference type="Google" id="ProtNLM"/>
    </source>
</evidence>
<evidence type="ECO:0000256" key="1">
    <source>
        <dbReference type="SAM" id="SignalP"/>
    </source>
</evidence>
<organism evidence="2 3">
    <name type="scientific">Streptomyces fuscus</name>
    <dbReference type="NCBI Taxonomy" id="3048495"/>
    <lineage>
        <taxon>Bacteria</taxon>
        <taxon>Bacillati</taxon>
        <taxon>Actinomycetota</taxon>
        <taxon>Actinomycetes</taxon>
        <taxon>Kitasatosporales</taxon>
        <taxon>Streptomycetaceae</taxon>
        <taxon>Streptomyces</taxon>
    </lineage>
</organism>
<evidence type="ECO:0000313" key="3">
    <source>
        <dbReference type="Proteomes" id="UP001241926"/>
    </source>
</evidence>
<sequence length="302" mass="31279">MRIRATVAAVSGALALSAFAVPAAQADDSGSAYGADVAQIRAAHVKSAFGARADAPYDMDVTFSNFKIAKSVKVGTTQHVSTTVTYTLTHAANIDIKAADFSTGPYLYKGSYTAPDNMLFGNKPASCTATSATVATCTGKIDVYPGDGELLNSDAGTWKGGALALAQNGQDPAAEDYDITKVGYADKGGLGSTLVQRNSKLTVNATPEPVKKGKTITVTGKLTRASWDSGKYVGLPAGQKVTLQFRKAGSSSYTDVKTVKTTTGGALKTTVKADKDGYFRYKYAGITSTAAATATGDFVDVR</sequence>
<evidence type="ECO:0000313" key="2">
    <source>
        <dbReference type="EMBL" id="MDL2081711.1"/>
    </source>
</evidence>
<feature type="signal peptide" evidence="1">
    <location>
        <begin position="1"/>
        <end position="20"/>
    </location>
</feature>
<comment type="caution">
    <text evidence="2">The sequence shown here is derived from an EMBL/GenBank/DDBJ whole genome shotgun (WGS) entry which is preliminary data.</text>
</comment>
<dbReference type="EMBL" id="JASJUS010000055">
    <property type="protein sequence ID" value="MDL2081711.1"/>
    <property type="molecule type" value="Genomic_DNA"/>
</dbReference>
<gene>
    <name evidence="2" type="ORF">QNN03_35325</name>
</gene>
<keyword evidence="3" id="KW-1185">Reference proteome</keyword>
<name>A0ABT7JA14_9ACTN</name>
<dbReference type="RefSeq" id="WP_093721604.1">
    <property type="nucleotide sequence ID" value="NZ_JASJUS010000055.1"/>
</dbReference>
<keyword evidence="1" id="KW-0732">Signal</keyword>